<keyword evidence="6" id="KW-0408">Iron</keyword>
<dbReference type="SUPFAM" id="SSF51197">
    <property type="entry name" value="Clavaminate synthase-like"/>
    <property type="match status" value="1"/>
</dbReference>
<proteinExistence type="inferred from homology"/>
<evidence type="ECO:0000259" key="7">
    <source>
        <dbReference type="Pfam" id="PF02668"/>
    </source>
</evidence>
<accession>A0A0L6V8L8</accession>
<dbReference type="Proteomes" id="UP000037035">
    <property type="component" value="Unassembled WGS sequence"/>
</dbReference>
<dbReference type="InterPro" id="IPR042098">
    <property type="entry name" value="TauD-like_sf"/>
</dbReference>
<dbReference type="PANTHER" id="PTHR43779:SF2">
    <property type="entry name" value="ALPHA-KETOGLUTARATE-DEPENDENT XANTHINE DIOXYGENASE XAN1"/>
    <property type="match status" value="1"/>
</dbReference>
<keyword evidence="5" id="KW-0560">Oxidoreductase</keyword>
<sequence>MTLKTSPLANLITNPDCKIPSDFGVLVDLSSYQDGPFDPISMSDDEFKELEDLLYKHSLVLWRGVTLNPEQQFVLTNRFDSASKSYGHGTETSGLQAKSILHPDLKTLPGQPQVQLIGNGQVIDEDVAPGLKPLPVLKHPHHKTFHKTVISDEDEKKGHTRFYRWHIDAALYDLNPPKVTTLQALRVPQGSPQICRYDDGTGDELKVPLGTTAFVSGKKMFEILPPALKSLAVRTKVQYSPHPYVWMSQARAKSTGLGIVCEGKELSKEQLPPFEESKIKIFPVLWKNPLTGELHLEVHPCGAEKLHIEPVPATTDSARDASALYPDGGTISDLETVRDVLYKLQRPGIAPSLVYAHDWQEKDLCLFHNRGVLHSVVGAFTAEQHRAFWQCNIAASDEPQGPDANDVKKYA</sequence>
<keyword evidence="9" id="KW-1185">Reference proteome</keyword>
<evidence type="ECO:0000313" key="9">
    <source>
        <dbReference type="Proteomes" id="UP000037035"/>
    </source>
</evidence>
<dbReference type="Gene3D" id="3.60.130.10">
    <property type="entry name" value="Clavaminate synthase-like"/>
    <property type="match status" value="1"/>
</dbReference>
<comment type="caution">
    <text evidence="8">The sequence shown here is derived from an EMBL/GenBank/DDBJ whole genome shotgun (WGS) entry which is preliminary data.</text>
</comment>
<evidence type="ECO:0000256" key="6">
    <source>
        <dbReference type="ARBA" id="ARBA00023004"/>
    </source>
</evidence>
<dbReference type="OrthoDB" id="93019at2759"/>
<dbReference type="EMBL" id="LAVV01007172">
    <property type="protein sequence ID" value="KNZ56852.1"/>
    <property type="molecule type" value="Genomic_DNA"/>
</dbReference>
<dbReference type="GO" id="GO:0046872">
    <property type="term" value="F:metal ion binding"/>
    <property type="evidence" value="ECO:0007669"/>
    <property type="project" value="UniProtKB-KW"/>
</dbReference>
<keyword evidence="3" id="KW-0479">Metal-binding</keyword>
<evidence type="ECO:0000313" key="8">
    <source>
        <dbReference type="EMBL" id="KNZ56852.1"/>
    </source>
</evidence>
<evidence type="ECO:0000256" key="2">
    <source>
        <dbReference type="ARBA" id="ARBA00005896"/>
    </source>
</evidence>
<name>A0A0L6V8L8_9BASI</name>
<keyword evidence="4" id="KW-0223">Dioxygenase</keyword>
<dbReference type="AlphaFoldDB" id="A0A0L6V8L8"/>
<dbReference type="PANTHER" id="PTHR43779">
    <property type="entry name" value="DIOXYGENASE RV0097-RELATED"/>
    <property type="match status" value="1"/>
</dbReference>
<dbReference type="STRING" id="27349.A0A0L6V8L8"/>
<gene>
    <name evidence="8" type="ORF">VP01_2301g5</name>
</gene>
<dbReference type="Pfam" id="PF02668">
    <property type="entry name" value="TauD"/>
    <property type="match status" value="1"/>
</dbReference>
<feature type="domain" description="TauD/TfdA-like" evidence="7">
    <location>
        <begin position="38"/>
        <end position="391"/>
    </location>
</feature>
<evidence type="ECO:0000256" key="1">
    <source>
        <dbReference type="ARBA" id="ARBA00001954"/>
    </source>
</evidence>
<comment type="similarity">
    <text evidence="2">Belongs to the TfdA dioxygenase family.</text>
</comment>
<evidence type="ECO:0000256" key="3">
    <source>
        <dbReference type="ARBA" id="ARBA00022723"/>
    </source>
</evidence>
<comment type="cofactor">
    <cofactor evidence="1">
        <name>Fe(2+)</name>
        <dbReference type="ChEBI" id="CHEBI:29033"/>
    </cofactor>
</comment>
<dbReference type="VEuPathDB" id="FungiDB:VP01_2301g5"/>
<evidence type="ECO:0000256" key="4">
    <source>
        <dbReference type="ARBA" id="ARBA00022964"/>
    </source>
</evidence>
<evidence type="ECO:0000256" key="5">
    <source>
        <dbReference type="ARBA" id="ARBA00023002"/>
    </source>
</evidence>
<organism evidence="8 9">
    <name type="scientific">Puccinia sorghi</name>
    <dbReference type="NCBI Taxonomy" id="27349"/>
    <lineage>
        <taxon>Eukaryota</taxon>
        <taxon>Fungi</taxon>
        <taxon>Dikarya</taxon>
        <taxon>Basidiomycota</taxon>
        <taxon>Pucciniomycotina</taxon>
        <taxon>Pucciniomycetes</taxon>
        <taxon>Pucciniales</taxon>
        <taxon>Pucciniaceae</taxon>
        <taxon>Puccinia</taxon>
    </lineage>
</organism>
<dbReference type="InterPro" id="IPR051178">
    <property type="entry name" value="TfdA_dioxygenase"/>
</dbReference>
<dbReference type="InterPro" id="IPR003819">
    <property type="entry name" value="TauD/TfdA-like"/>
</dbReference>
<dbReference type="GO" id="GO:0051213">
    <property type="term" value="F:dioxygenase activity"/>
    <property type="evidence" value="ECO:0007669"/>
    <property type="project" value="UniProtKB-KW"/>
</dbReference>
<reference evidence="8 9" key="1">
    <citation type="submission" date="2015-08" db="EMBL/GenBank/DDBJ databases">
        <title>Next Generation Sequencing and Analysis of the Genome of Puccinia sorghi L Schw, the Causal Agent of Maize Common Rust.</title>
        <authorList>
            <person name="Rochi L."/>
            <person name="Burguener G."/>
            <person name="Darino M."/>
            <person name="Turjanski A."/>
            <person name="Kreff E."/>
            <person name="Dieguez M.J."/>
            <person name="Sacco F."/>
        </authorList>
    </citation>
    <scope>NUCLEOTIDE SEQUENCE [LARGE SCALE GENOMIC DNA]</scope>
    <source>
        <strain evidence="8 9">RO10H11247</strain>
    </source>
</reference>
<protein>
    <recommendedName>
        <fullName evidence="7">TauD/TfdA-like domain-containing protein</fullName>
    </recommendedName>
</protein>